<sequence>MSFLALPMELHLEVVSYCDNADLAHLIRTHSLLNRRLQHELHKRALSWRPEGASKGGTTLDYALTWKRKHLVDYLLRHNAVDIEEGARWNALDWAFEFAPSDVIKKLVDYASNAPAPLNKDQVTSVFGVYLDRVPHKLNKRPKAECEHGQWCECGWAVNEEELQVVQGLLQLGADPMGLSKDVGYYAEYHPRTDVPYTFRARNGDILRLLIEAGADIHWQPPRTRQVLDYNSVDGGTRLTTVLHTACFNSEFPPSVVLELLKHGADPNCQGPALPDAKLVLPLFETLKLGVHPKKSEYLLDYGVDTNVRDELGEYQDGLPEGNLPIHEAVELTEDYAGTWTRLISGTLDLEARSYQGMTTLQEAITSHSLHYARILIEGGANINVRDSKGKSLIHLPLYEPDDDGSLSPEYYLAERRELLTKYGLEP</sequence>
<dbReference type="AlphaFoldDB" id="A0A6A6QJT2"/>
<proteinExistence type="predicted"/>
<dbReference type="GO" id="GO:0005737">
    <property type="term" value="C:cytoplasm"/>
    <property type="evidence" value="ECO:0007669"/>
    <property type="project" value="TreeGrafter"/>
</dbReference>
<evidence type="ECO:0000313" key="4">
    <source>
        <dbReference type="EMBL" id="KAF2491657.1"/>
    </source>
</evidence>
<dbReference type="PANTHER" id="PTHR24189">
    <property type="entry name" value="MYOTROPHIN"/>
    <property type="match status" value="1"/>
</dbReference>
<dbReference type="PROSITE" id="PS50297">
    <property type="entry name" value="ANK_REP_REGION"/>
    <property type="match status" value="1"/>
</dbReference>
<evidence type="ECO:0000313" key="5">
    <source>
        <dbReference type="Proteomes" id="UP000799750"/>
    </source>
</evidence>
<evidence type="ECO:0000256" key="3">
    <source>
        <dbReference type="PROSITE-ProRule" id="PRU00023"/>
    </source>
</evidence>
<keyword evidence="5" id="KW-1185">Reference proteome</keyword>
<dbReference type="SUPFAM" id="SSF48403">
    <property type="entry name" value="Ankyrin repeat"/>
    <property type="match status" value="1"/>
</dbReference>
<evidence type="ECO:0000256" key="1">
    <source>
        <dbReference type="ARBA" id="ARBA00022737"/>
    </source>
</evidence>
<dbReference type="OrthoDB" id="3552069at2759"/>
<dbReference type="GO" id="GO:2000812">
    <property type="term" value="P:regulation of barbed-end actin filament capping"/>
    <property type="evidence" value="ECO:0007669"/>
    <property type="project" value="TreeGrafter"/>
</dbReference>
<protein>
    <submittedName>
        <fullName evidence="4">Ankyrin</fullName>
    </submittedName>
</protein>
<dbReference type="SMART" id="SM00248">
    <property type="entry name" value="ANK"/>
    <property type="match status" value="6"/>
</dbReference>
<name>A0A6A6QJT2_9PEZI</name>
<evidence type="ECO:0000256" key="2">
    <source>
        <dbReference type="ARBA" id="ARBA00023043"/>
    </source>
</evidence>
<organism evidence="4 5">
    <name type="scientific">Lophium mytilinum</name>
    <dbReference type="NCBI Taxonomy" id="390894"/>
    <lineage>
        <taxon>Eukaryota</taxon>
        <taxon>Fungi</taxon>
        <taxon>Dikarya</taxon>
        <taxon>Ascomycota</taxon>
        <taxon>Pezizomycotina</taxon>
        <taxon>Dothideomycetes</taxon>
        <taxon>Pleosporomycetidae</taxon>
        <taxon>Mytilinidiales</taxon>
        <taxon>Mytilinidiaceae</taxon>
        <taxon>Lophium</taxon>
    </lineage>
</organism>
<dbReference type="Pfam" id="PF00023">
    <property type="entry name" value="Ank"/>
    <property type="match status" value="1"/>
</dbReference>
<keyword evidence="2 3" id="KW-0040">ANK repeat</keyword>
<feature type="repeat" description="ANK" evidence="3">
    <location>
        <begin position="356"/>
        <end position="388"/>
    </location>
</feature>
<dbReference type="InterPro" id="IPR050745">
    <property type="entry name" value="Multifunctional_regulatory"/>
</dbReference>
<gene>
    <name evidence="4" type="ORF">BU16DRAFT_594721</name>
</gene>
<dbReference type="Gene3D" id="1.25.40.20">
    <property type="entry name" value="Ankyrin repeat-containing domain"/>
    <property type="match status" value="1"/>
</dbReference>
<dbReference type="InterPro" id="IPR036770">
    <property type="entry name" value="Ankyrin_rpt-contain_sf"/>
</dbReference>
<reference evidence="4" key="1">
    <citation type="journal article" date="2020" name="Stud. Mycol.">
        <title>101 Dothideomycetes genomes: a test case for predicting lifestyles and emergence of pathogens.</title>
        <authorList>
            <person name="Haridas S."/>
            <person name="Albert R."/>
            <person name="Binder M."/>
            <person name="Bloem J."/>
            <person name="Labutti K."/>
            <person name="Salamov A."/>
            <person name="Andreopoulos B."/>
            <person name="Baker S."/>
            <person name="Barry K."/>
            <person name="Bills G."/>
            <person name="Bluhm B."/>
            <person name="Cannon C."/>
            <person name="Castanera R."/>
            <person name="Culley D."/>
            <person name="Daum C."/>
            <person name="Ezra D."/>
            <person name="Gonzalez J."/>
            <person name="Henrissat B."/>
            <person name="Kuo A."/>
            <person name="Liang C."/>
            <person name="Lipzen A."/>
            <person name="Lutzoni F."/>
            <person name="Magnuson J."/>
            <person name="Mondo S."/>
            <person name="Nolan M."/>
            <person name="Ohm R."/>
            <person name="Pangilinan J."/>
            <person name="Park H.-J."/>
            <person name="Ramirez L."/>
            <person name="Alfaro M."/>
            <person name="Sun H."/>
            <person name="Tritt A."/>
            <person name="Yoshinaga Y."/>
            <person name="Zwiers L.-H."/>
            <person name="Turgeon B."/>
            <person name="Goodwin S."/>
            <person name="Spatafora J."/>
            <person name="Crous P."/>
            <person name="Grigoriev I."/>
        </authorList>
    </citation>
    <scope>NUCLEOTIDE SEQUENCE</scope>
    <source>
        <strain evidence="4">CBS 269.34</strain>
    </source>
</reference>
<dbReference type="GO" id="GO:0005634">
    <property type="term" value="C:nucleus"/>
    <property type="evidence" value="ECO:0007669"/>
    <property type="project" value="TreeGrafter"/>
</dbReference>
<dbReference type="PANTHER" id="PTHR24189:SF50">
    <property type="entry name" value="ANKYRIN REPEAT AND SOCS BOX PROTEIN 2"/>
    <property type="match status" value="1"/>
</dbReference>
<accession>A0A6A6QJT2</accession>
<dbReference type="Proteomes" id="UP000799750">
    <property type="component" value="Unassembled WGS sequence"/>
</dbReference>
<keyword evidence="1" id="KW-0677">Repeat</keyword>
<dbReference type="InterPro" id="IPR002110">
    <property type="entry name" value="Ankyrin_rpt"/>
</dbReference>
<dbReference type="EMBL" id="MU004195">
    <property type="protein sequence ID" value="KAF2491657.1"/>
    <property type="molecule type" value="Genomic_DNA"/>
</dbReference>
<dbReference type="PROSITE" id="PS50088">
    <property type="entry name" value="ANK_REPEAT"/>
    <property type="match status" value="1"/>
</dbReference>